<keyword evidence="2" id="KW-1133">Transmembrane helix</keyword>
<feature type="transmembrane region" description="Helical" evidence="2">
    <location>
        <begin position="32"/>
        <end position="55"/>
    </location>
</feature>
<comment type="caution">
    <text evidence="4">The sequence shown here is derived from an EMBL/GenBank/DDBJ whole genome shotgun (WGS) entry which is preliminary data.</text>
</comment>
<dbReference type="Proteomes" id="UP000583944">
    <property type="component" value="Unassembled WGS sequence"/>
</dbReference>
<reference evidence="4 5" key="1">
    <citation type="journal article" date="2019" name="Genome Biol. Evol.">
        <title>Nanopore Sequencing Significantly Improves Genome Assembly of the Protozoan Parasite Trypanosoma cruzi.</title>
        <authorList>
            <person name="Diaz-Viraque F."/>
            <person name="Pita S."/>
            <person name="Greif G."/>
            <person name="de Souza R.C.M."/>
            <person name="Iraola G."/>
            <person name="Robello C."/>
        </authorList>
    </citation>
    <scope>NUCLEOTIDE SEQUENCE [LARGE SCALE GENOMIC DNA]</scope>
    <source>
        <strain evidence="4 5">Berenice</strain>
    </source>
</reference>
<sequence length="437" mass="49559">MEIDMLLFVNGIFCLFYILFLLHIFCFCCCYFLVLINILPTGILMGPITFSWWWWGNGKGTMLSAQGAITNELVMIECTSSQEQSAKEIFLLSELERVWTALSTVLRGHLIEGHNVRIANFGSFWFETRPVVSDGVERYYARRVHFGMDSNFALRYNLDSNKVPQEPPRLVYVKISMADVVSIAEVPARTASMALREFFSYVGEGLFRHKVFKITFLDVASLLIKREKSVLEIDPSFRRDIFAIDSRKWPPKVREAAESVVMEIGRPATASSVVSRLSTAKLSRQSAASRPIEPRPAFVTSAPRDRLFSEIEKEPPRKLPPRSSFPVEDSSRGTDNDAAACVKESIFDALSSDEYPPEEPEIEVIEELPRELPPLRAYEEEAAKPVVNTGRRSFHDHSSVRELIYGKAIAQVEPLMRGRRRYINRDSDAVAALMKSS</sequence>
<evidence type="ECO:0000256" key="1">
    <source>
        <dbReference type="SAM" id="MobiDB-lite"/>
    </source>
</evidence>
<evidence type="ECO:0000256" key="2">
    <source>
        <dbReference type="SAM" id="Phobius"/>
    </source>
</evidence>
<dbReference type="Pfam" id="PF18289">
    <property type="entry name" value="HU-CCDC81_euk_2"/>
    <property type="match status" value="1"/>
</dbReference>
<dbReference type="VEuPathDB" id="TriTrypDB:ECC02_000452"/>
<dbReference type="InterPro" id="IPR040673">
    <property type="entry name" value="CCDC81_HU_dom_2"/>
</dbReference>
<dbReference type="VEuPathDB" id="TriTrypDB:BCY84_11376"/>
<keyword evidence="2" id="KW-0472">Membrane</keyword>
<evidence type="ECO:0000313" key="5">
    <source>
        <dbReference type="Proteomes" id="UP000583944"/>
    </source>
</evidence>
<keyword evidence="2" id="KW-0812">Transmembrane</keyword>
<gene>
    <name evidence="4" type="ORF">ECC02_000452</name>
</gene>
<evidence type="ECO:0000313" key="4">
    <source>
        <dbReference type="EMBL" id="KAF5226328.1"/>
    </source>
</evidence>
<proteinExistence type="predicted"/>
<protein>
    <recommendedName>
        <fullName evidence="3">CCDC81 HU domain-containing protein</fullName>
    </recommendedName>
</protein>
<organism evidence="4 5">
    <name type="scientific">Trypanosoma cruzi</name>
    <dbReference type="NCBI Taxonomy" id="5693"/>
    <lineage>
        <taxon>Eukaryota</taxon>
        <taxon>Discoba</taxon>
        <taxon>Euglenozoa</taxon>
        <taxon>Kinetoplastea</taxon>
        <taxon>Metakinetoplastina</taxon>
        <taxon>Trypanosomatida</taxon>
        <taxon>Trypanosomatidae</taxon>
        <taxon>Trypanosoma</taxon>
        <taxon>Schizotrypanum</taxon>
    </lineage>
</organism>
<accession>A0A7J6YJU3</accession>
<name>A0A7J6YJU3_TRYCR</name>
<feature type="domain" description="CCDC81 HU" evidence="3">
    <location>
        <begin position="172"/>
        <end position="244"/>
    </location>
</feature>
<dbReference type="EMBL" id="JABDHM010000002">
    <property type="protein sequence ID" value="KAF5226328.1"/>
    <property type="molecule type" value="Genomic_DNA"/>
</dbReference>
<dbReference type="AlphaFoldDB" id="A0A7J6YJU3"/>
<evidence type="ECO:0000259" key="3">
    <source>
        <dbReference type="Pfam" id="PF18289"/>
    </source>
</evidence>
<feature type="transmembrane region" description="Helical" evidence="2">
    <location>
        <begin position="6"/>
        <end position="25"/>
    </location>
</feature>
<feature type="region of interest" description="Disordered" evidence="1">
    <location>
        <begin position="309"/>
        <end position="336"/>
    </location>
</feature>